<dbReference type="AlphaFoldDB" id="E0TFU6"/>
<dbReference type="KEGG" id="pbr:PB2503_05182"/>
<dbReference type="HOGENOM" id="CLU_2736360_0_0_5"/>
<protein>
    <submittedName>
        <fullName evidence="1">Uncharacterized protein</fullName>
    </submittedName>
</protein>
<gene>
    <name evidence="1" type="ordered locus">PB2503_05182</name>
</gene>
<evidence type="ECO:0000313" key="1">
    <source>
        <dbReference type="EMBL" id="ADM09111.1"/>
    </source>
</evidence>
<reference evidence="1 2" key="2">
    <citation type="journal article" date="2011" name="J. Bacteriol.">
        <title>Complete genome sequence of strain HTCC2503T of Parvularcula bermudensis, the type species of the order "Parvularculales" in the class Alphaproteobacteria.</title>
        <authorList>
            <person name="Oh H.M."/>
            <person name="Kang I."/>
            <person name="Vergin K.L."/>
            <person name="Kang D."/>
            <person name="Rhee K.H."/>
            <person name="Giovannoni S.J."/>
            <person name="Cho J.C."/>
        </authorList>
    </citation>
    <scope>NUCLEOTIDE SEQUENCE [LARGE SCALE GENOMIC DNA]</scope>
    <source>
        <strain evidence="2">ATCC BAA-594 / HTCC2503 / KCTC 12087</strain>
    </source>
</reference>
<name>E0TFU6_PARBH</name>
<dbReference type="Proteomes" id="UP000001302">
    <property type="component" value="Chromosome"/>
</dbReference>
<accession>E0TFU6</accession>
<dbReference type="EMBL" id="CP002156">
    <property type="protein sequence ID" value="ADM09111.1"/>
    <property type="molecule type" value="Genomic_DNA"/>
</dbReference>
<sequence length="71" mass="7884">MCGARVGMPMSRTDAIPPTIRRFEKGEYGFVLAMGWYPRARMITGETSLKFTAPKILPIPEKPKDQALGNS</sequence>
<proteinExistence type="predicted"/>
<evidence type="ECO:0000313" key="2">
    <source>
        <dbReference type="Proteomes" id="UP000001302"/>
    </source>
</evidence>
<reference evidence="2" key="1">
    <citation type="submission" date="2010-08" db="EMBL/GenBank/DDBJ databases">
        <title>Genome sequence of Parvularcula bermudensis HTCC2503.</title>
        <authorList>
            <person name="Kang D.-M."/>
            <person name="Oh H.-M."/>
            <person name="Cho J.-C."/>
        </authorList>
    </citation>
    <scope>NUCLEOTIDE SEQUENCE [LARGE SCALE GENOMIC DNA]</scope>
    <source>
        <strain evidence="2">ATCC BAA-594 / HTCC2503 / KCTC 12087</strain>
    </source>
</reference>
<organism evidence="1 2">
    <name type="scientific">Parvularcula bermudensis (strain ATCC BAA-594 / HTCC2503 / KCTC 12087)</name>
    <dbReference type="NCBI Taxonomy" id="314260"/>
    <lineage>
        <taxon>Bacteria</taxon>
        <taxon>Pseudomonadati</taxon>
        <taxon>Pseudomonadota</taxon>
        <taxon>Alphaproteobacteria</taxon>
        <taxon>Parvularculales</taxon>
        <taxon>Parvularculaceae</taxon>
        <taxon>Parvularcula</taxon>
    </lineage>
</organism>
<keyword evidence="2" id="KW-1185">Reference proteome</keyword>